<sequence>MFKFIDFIVVKGHQVASGKANNSPYPKGTIAMQAPYFAQAGIDLTEFEHATINIALNIKAIALKNYDFQVRQLMWFHKISPESFGFIKCQLIFGENTYDGLIYHVEPETKVDHQQPPNVLEILAPRITPLSYGDSGTIKIATHQCHLTND</sequence>
<evidence type="ECO:0000313" key="1">
    <source>
        <dbReference type="EMBL" id="GLX85518.1"/>
    </source>
</evidence>
<name>A0ABQ6HBN0_9GAMM</name>
<dbReference type="EMBL" id="BSSV01000003">
    <property type="protein sequence ID" value="GLX85518.1"/>
    <property type="molecule type" value="Genomic_DNA"/>
</dbReference>
<proteinExistence type="predicted"/>
<organism evidence="1 2">
    <name type="scientific">Thalassotalea loyana</name>
    <dbReference type="NCBI Taxonomy" id="280483"/>
    <lineage>
        <taxon>Bacteria</taxon>
        <taxon>Pseudomonadati</taxon>
        <taxon>Pseudomonadota</taxon>
        <taxon>Gammaproteobacteria</taxon>
        <taxon>Alteromonadales</taxon>
        <taxon>Colwelliaceae</taxon>
        <taxon>Thalassotalea</taxon>
    </lineage>
</organism>
<dbReference type="Proteomes" id="UP001157134">
    <property type="component" value="Unassembled WGS sequence"/>
</dbReference>
<protein>
    <submittedName>
        <fullName evidence="1">Uncharacterized protein</fullName>
    </submittedName>
</protein>
<dbReference type="RefSeq" id="WP_284297701.1">
    <property type="nucleotide sequence ID" value="NZ_BSSV01000003.1"/>
</dbReference>
<accession>A0ABQ6HBN0</accession>
<keyword evidence="2" id="KW-1185">Reference proteome</keyword>
<reference evidence="1 2" key="1">
    <citation type="submission" date="2023-03" db="EMBL/GenBank/DDBJ databases">
        <title>Thalassotalea loyana LMG 22536T draft genome sequence.</title>
        <authorList>
            <person name="Sawabe T."/>
        </authorList>
    </citation>
    <scope>NUCLEOTIDE SEQUENCE [LARGE SCALE GENOMIC DNA]</scope>
    <source>
        <strain evidence="1 2">LMG 22536</strain>
    </source>
</reference>
<evidence type="ECO:0000313" key="2">
    <source>
        <dbReference type="Proteomes" id="UP001157134"/>
    </source>
</evidence>
<comment type="caution">
    <text evidence="1">The sequence shown here is derived from an EMBL/GenBank/DDBJ whole genome shotgun (WGS) entry which is preliminary data.</text>
</comment>
<gene>
    <name evidence="1" type="ORF">tloyanaT_17700</name>
</gene>